<dbReference type="RefSeq" id="WP_075683557.1">
    <property type="nucleotide sequence ID" value="NZ_CP117835.1"/>
</dbReference>
<sequence>MKERVIVSTELFQWLNQQTDLTSNQVDLVDGFVFMLQKMNKHGSIRLIGERKVHPRFWRTHDKTFGYRLMGKKKKTQIALLYQFYVDVAFAEGLVFTEDEAIQLTDRGKIYLKMHREDQLETLFQHIW</sequence>
<gene>
    <name evidence="1" type="ORF">RYX45_03740</name>
</gene>
<organism evidence="1 2">
    <name type="scientific">Alkalihalophilus pseudofirmus</name>
    <name type="common">Bacillus pseudofirmus</name>
    <dbReference type="NCBI Taxonomy" id="79885"/>
    <lineage>
        <taxon>Bacteria</taxon>
        <taxon>Bacillati</taxon>
        <taxon>Bacillota</taxon>
        <taxon>Bacilli</taxon>
        <taxon>Bacillales</taxon>
        <taxon>Bacillaceae</taxon>
        <taxon>Alkalihalophilus</taxon>
    </lineage>
</organism>
<accession>A0AAJ2KSR2</accession>
<dbReference type="Proteomes" id="UP001285636">
    <property type="component" value="Unassembled WGS sequence"/>
</dbReference>
<comment type="caution">
    <text evidence="1">The sequence shown here is derived from an EMBL/GenBank/DDBJ whole genome shotgun (WGS) entry which is preliminary data.</text>
</comment>
<evidence type="ECO:0000313" key="2">
    <source>
        <dbReference type="Proteomes" id="UP001285636"/>
    </source>
</evidence>
<name>A0AAJ2KSR2_ALKPS</name>
<proteinExistence type="predicted"/>
<dbReference type="AlphaFoldDB" id="A0AAJ2KSR2"/>
<reference evidence="1" key="1">
    <citation type="submission" date="2023-10" db="EMBL/GenBank/DDBJ databases">
        <title>Screening of Alkalihalophilus pseudofirmusBZ-TG-HK211 and Its Alleviation of Salt Stress on Rapeseed Growth.</title>
        <authorList>
            <person name="Zhao B."/>
            <person name="Guo T."/>
        </authorList>
    </citation>
    <scope>NUCLEOTIDE SEQUENCE</scope>
    <source>
        <strain evidence="1">BZ-TG-HK211</strain>
    </source>
</reference>
<protein>
    <submittedName>
        <fullName evidence="1">Uncharacterized protein</fullName>
    </submittedName>
</protein>
<dbReference type="EMBL" id="JAWJAY010000001">
    <property type="protein sequence ID" value="MDV2884277.1"/>
    <property type="molecule type" value="Genomic_DNA"/>
</dbReference>
<evidence type="ECO:0000313" key="1">
    <source>
        <dbReference type="EMBL" id="MDV2884277.1"/>
    </source>
</evidence>